<dbReference type="PROSITE" id="PS00092">
    <property type="entry name" value="N6_MTASE"/>
    <property type="match status" value="1"/>
</dbReference>
<proteinExistence type="predicted"/>
<keyword evidence="2" id="KW-0808">Transferase</keyword>
<dbReference type="AlphaFoldDB" id="A0A099IA28"/>
<accession>A0A099IA28</accession>
<feature type="domain" description="Methyltransferase" evidence="1">
    <location>
        <begin position="39"/>
        <end position="163"/>
    </location>
</feature>
<dbReference type="SUPFAM" id="SSF53335">
    <property type="entry name" value="S-adenosyl-L-methionine-dependent methyltransferases"/>
    <property type="match status" value="1"/>
</dbReference>
<keyword evidence="2" id="KW-0489">Methyltransferase</keyword>
<dbReference type="GO" id="GO:0003676">
    <property type="term" value="F:nucleic acid binding"/>
    <property type="evidence" value="ECO:0007669"/>
    <property type="project" value="InterPro"/>
</dbReference>
<protein>
    <submittedName>
        <fullName evidence="2">Methyltransferase</fullName>
    </submittedName>
</protein>
<dbReference type="GO" id="GO:0008757">
    <property type="term" value="F:S-adenosylmethionine-dependent methyltransferase activity"/>
    <property type="evidence" value="ECO:0007669"/>
    <property type="project" value="UniProtKB-ARBA"/>
</dbReference>
<dbReference type="InterPro" id="IPR002052">
    <property type="entry name" value="DNA_methylase_N6_adenine_CS"/>
</dbReference>
<organism evidence="2 3">
    <name type="scientific">Clostridium innocuum</name>
    <dbReference type="NCBI Taxonomy" id="1522"/>
    <lineage>
        <taxon>Bacteria</taxon>
        <taxon>Bacillati</taxon>
        <taxon>Bacillota</taxon>
        <taxon>Clostridia</taxon>
        <taxon>Eubacteriales</taxon>
        <taxon>Clostridiaceae</taxon>
        <taxon>Clostridium</taxon>
    </lineage>
</organism>
<dbReference type="InterPro" id="IPR025714">
    <property type="entry name" value="Methyltranfer_dom"/>
</dbReference>
<dbReference type="CDD" id="cd02440">
    <property type="entry name" value="AdoMet_MTases"/>
    <property type="match status" value="1"/>
</dbReference>
<dbReference type="PANTHER" id="PTHR47739:SF1">
    <property type="entry name" value="TRNA1(VAL) (ADENINE(37)-N6)-METHYLTRANSFERASE"/>
    <property type="match status" value="1"/>
</dbReference>
<dbReference type="Gene3D" id="3.40.50.150">
    <property type="entry name" value="Vaccinia Virus protein VP39"/>
    <property type="match status" value="1"/>
</dbReference>
<gene>
    <name evidence="2" type="ORF">CIAN88_07240</name>
</gene>
<sequence>MEDYTYDYINGTDIYLYQHKKMFRINTDTALLAQFMKVKKGERVLDIGTNNGALLLAAHRYAPSYLYGIDIQPEAIAVAEKNMEHHHITNVVLMAQDICDAALEKVDVIVCNPPYFKVDQESNLNESQSLQMARHERFLTLRTLCQRVSELLDEKGRFYMVHRASRISEIAYTLKQHRLEIRTLQFVYDANREEAVSVLVEAVKDGRVNAHVLLPQIIER</sequence>
<dbReference type="GO" id="GO:0032259">
    <property type="term" value="P:methylation"/>
    <property type="evidence" value="ECO:0007669"/>
    <property type="project" value="UniProtKB-KW"/>
</dbReference>
<evidence type="ECO:0000259" key="1">
    <source>
        <dbReference type="Pfam" id="PF13847"/>
    </source>
</evidence>
<dbReference type="EMBL" id="JQIF01000033">
    <property type="protein sequence ID" value="KGJ53763.1"/>
    <property type="molecule type" value="Genomic_DNA"/>
</dbReference>
<dbReference type="Proteomes" id="UP000030008">
    <property type="component" value="Unassembled WGS sequence"/>
</dbReference>
<dbReference type="GO" id="GO:0008170">
    <property type="term" value="F:N-methyltransferase activity"/>
    <property type="evidence" value="ECO:0007669"/>
    <property type="project" value="UniProtKB-ARBA"/>
</dbReference>
<dbReference type="PANTHER" id="PTHR47739">
    <property type="entry name" value="TRNA1(VAL) (ADENINE(37)-N6)-METHYLTRANSFERASE"/>
    <property type="match status" value="1"/>
</dbReference>
<dbReference type="RefSeq" id="WP_009587451.1">
    <property type="nucleotide sequence ID" value="NZ_CAXUJB010000009.1"/>
</dbReference>
<reference evidence="2 3" key="1">
    <citation type="submission" date="2014-08" db="EMBL/GenBank/DDBJ databases">
        <title>Clostridium innocuum, an unnegligible vancomycin-resistant pathogen causing extra-intestinal infections.</title>
        <authorList>
            <person name="Feng Y."/>
            <person name="Chiu C.-H."/>
        </authorList>
    </citation>
    <scope>NUCLEOTIDE SEQUENCE [LARGE SCALE GENOMIC DNA]</scope>
    <source>
        <strain evidence="2 3">AN88</strain>
    </source>
</reference>
<name>A0A099IA28_CLOIN</name>
<dbReference type="Pfam" id="PF13847">
    <property type="entry name" value="Methyltransf_31"/>
    <property type="match status" value="1"/>
</dbReference>
<comment type="caution">
    <text evidence="2">The sequence shown here is derived from an EMBL/GenBank/DDBJ whole genome shotgun (WGS) entry which is preliminary data.</text>
</comment>
<evidence type="ECO:0000313" key="3">
    <source>
        <dbReference type="Proteomes" id="UP000030008"/>
    </source>
</evidence>
<evidence type="ECO:0000313" key="2">
    <source>
        <dbReference type="EMBL" id="KGJ53763.1"/>
    </source>
</evidence>
<dbReference type="InterPro" id="IPR029063">
    <property type="entry name" value="SAM-dependent_MTases_sf"/>
</dbReference>
<dbReference type="InterPro" id="IPR050210">
    <property type="entry name" value="tRNA_Adenine-N(6)_MTase"/>
</dbReference>